<reference evidence="34 35" key="1">
    <citation type="submission" date="2018-07" db="EMBL/GenBank/DDBJ databases">
        <title>A high quality draft genome assembly of the barn swallow (H. rustica rustica).</title>
        <authorList>
            <person name="Formenti G."/>
            <person name="Chiara M."/>
            <person name="Poveda L."/>
            <person name="Francoijs K.-J."/>
            <person name="Bonisoli-Alquati A."/>
            <person name="Canova L."/>
            <person name="Gianfranceschi L."/>
            <person name="Horner D.S."/>
            <person name="Saino N."/>
        </authorList>
    </citation>
    <scope>NUCLEOTIDE SEQUENCE [LARGE SCALE GENOMIC DNA]</scope>
    <source>
        <strain evidence="34">Chelidonia</strain>
        <tissue evidence="34">Blood</tissue>
    </source>
</reference>
<dbReference type="InterPro" id="IPR016186">
    <property type="entry name" value="C-type_lectin-like/link_sf"/>
</dbReference>
<evidence type="ECO:0000256" key="5">
    <source>
        <dbReference type="ARBA" id="ARBA00009050"/>
    </source>
</evidence>
<dbReference type="GO" id="GO:0005509">
    <property type="term" value="F:calcium ion binding"/>
    <property type="evidence" value="ECO:0007669"/>
    <property type="project" value="InterPro"/>
</dbReference>
<dbReference type="GO" id="GO:0005886">
    <property type="term" value="C:plasma membrane"/>
    <property type="evidence" value="ECO:0007669"/>
    <property type="project" value="UniProtKB-SubCell"/>
</dbReference>
<keyword evidence="11" id="KW-0732">Signal</keyword>
<evidence type="ECO:0000259" key="33">
    <source>
        <dbReference type="PROSITE" id="PS50923"/>
    </source>
</evidence>
<dbReference type="OrthoDB" id="406096at2759"/>
<keyword evidence="14" id="KW-0256">Endoplasmic reticulum</keyword>
<dbReference type="EMBL" id="QRBI01000117">
    <property type="protein sequence ID" value="RMC08327.1"/>
    <property type="molecule type" value="Genomic_DNA"/>
</dbReference>
<accession>A0A3M0KM80</accession>
<dbReference type="Pfam" id="PF00084">
    <property type="entry name" value="Sushi"/>
    <property type="match status" value="7"/>
</dbReference>
<evidence type="ECO:0000256" key="25">
    <source>
        <dbReference type="ARBA" id="ARBA00023242"/>
    </source>
</evidence>
<dbReference type="InterPro" id="IPR046347">
    <property type="entry name" value="bZIP_sf"/>
</dbReference>
<feature type="compositionally biased region" description="Low complexity" evidence="29">
    <location>
        <begin position="1146"/>
        <end position="1155"/>
    </location>
</feature>
<dbReference type="CDD" id="cd14700">
    <property type="entry name" value="bZIP_ATF6"/>
    <property type="match status" value="1"/>
</dbReference>
<comment type="caution">
    <text evidence="26">Lacks conserved residue(s) required for the propagation of feature annotation.</text>
</comment>
<feature type="region of interest" description="Disordered" evidence="29">
    <location>
        <begin position="1124"/>
        <end position="1157"/>
    </location>
</feature>
<feature type="disulfide bond" evidence="27">
    <location>
        <begin position="962"/>
        <end position="989"/>
    </location>
</feature>
<dbReference type="Gene3D" id="2.10.70.10">
    <property type="entry name" value="Complement Module, domain 1"/>
    <property type="match status" value="9"/>
</dbReference>
<gene>
    <name evidence="34" type="ORF">DUI87_14568</name>
</gene>
<dbReference type="SUPFAM" id="SSF56436">
    <property type="entry name" value="C-type lectin-like"/>
    <property type="match status" value="1"/>
</dbReference>
<dbReference type="InterPro" id="IPR035976">
    <property type="entry name" value="Sushi/SCR/CCP_sf"/>
</dbReference>
<keyword evidence="8 27" id="KW-0768">Sushi</keyword>
<feature type="coiled-coil region" evidence="28">
    <location>
        <begin position="1320"/>
        <end position="1354"/>
    </location>
</feature>
<feature type="domain" description="EGF-like" evidence="30">
    <location>
        <begin position="469"/>
        <end position="505"/>
    </location>
</feature>
<evidence type="ECO:0000256" key="20">
    <source>
        <dbReference type="ARBA" id="ARBA00023136"/>
    </source>
</evidence>
<feature type="domain" description="C-type lectin" evidence="31">
    <location>
        <begin position="348"/>
        <end position="469"/>
    </location>
</feature>
<feature type="disulfide bond" evidence="27">
    <location>
        <begin position="776"/>
        <end position="803"/>
    </location>
</feature>
<evidence type="ECO:0000256" key="8">
    <source>
        <dbReference type="ARBA" id="ARBA00022659"/>
    </source>
</evidence>
<evidence type="ECO:0000256" key="12">
    <source>
        <dbReference type="ARBA" id="ARBA00022734"/>
    </source>
</evidence>
<comment type="subcellular location">
    <subcellularLocation>
        <location evidence="2">Cell membrane</location>
        <topology evidence="2">Single-pass type I membrane protein</topology>
    </subcellularLocation>
    <subcellularLocation>
        <location evidence="3">Endoplasmic reticulum membrane</location>
        <topology evidence="3">Single-pass membrane protein</topology>
    </subcellularLocation>
    <subcellularLocation>
        <location evidence="1">Nucleus</location>
    </subcellularLocation>
</comment>
<evidence type="ECO:0000256" key="6">
    <source>
        <dbReference type="ARBA" id="ARBA00022475"/>
    </source>
</evidence>
<dbReference type="SUPFAM" id="SSF51695">
    <property type="entry name" value="PLC-like phosphodiesterases"/>
    <property type="match status" value="1"/>
</dbReference>
<dbReference type="GO" id="GO:0007155">
    <property type="term" value="P:cell adhesion"/>
    <property type="evidence" value="ECO:0007669"/>
    <property type="project" value="UniProtKB-KW"/>
</dbReference>
<evidence type="ECO:0000256" key="15">
    <source>
        <dbReference type="ARBA" id="ARBA00022837"/>
    </source>
</evidence>
<dbReference type="InterPro" id="IPR017946">
    <property type="entry name" value="PLC-like_Pdiesterase_TIM-brl"/>
</dbReference>
<dbReference type="GO" id="GO:0030968">
    <property type="term" value="P:endoplasmic reticulum unfolded protein response"/>
    <property type="evidence" value="ECO:0007669"/>
    <property type="project" value="TreeGrafter"/>
</dbReference>
<evidence type="ECO:0000256" key="11">
    <source>
        <dbReference type="ARBA" id="ARBA00022729"/>
    </source>
</evidence>
<evidence type="ECO:0000256" key="27">
    <source>
        <dbReference type="PROSITE-ProRule" id="PRU00302"/>
    </source>
</evidence>
<dbReference type="PROSITE" id="PS00022">
    <property type="entry name" value="EGF_1"/>
    <property type="match status" value="1"/>
</dbReference>
<dbReference type="InterPro" id="IPR000436">
    <property type="entry name" value="Sushi_SCR_CCP_dom"/>
</dbReference>
<feature type="disulfide bond" evidence="27">
    <location>
        <begin position="838"/>
        <end position="865"/>
    </location>
</feature>
<dbReference type="SMART" id="SM00338">
    <property type="entry name" value="BRLZ"/>
    <property type="match status" value="1"/>
</dbReference>
<dbReference type="InterPro" id="IPR001881">
    <property type="entry name" value="EGF-like_Ca-bd_dom"/>
</dbReference>
<dbReference type="PROSITE" id="PS50041">
    <property type="entry name" value="C_TYPE_LECTIN_2"/>
    <property type="match status" value="1"/>
</dbReference>
<dbReference type="FunFam" id="2.10.25.10:FF:000176">
    <property type="entry name" value="Selectin P"/>
    <property type="match status" value="1"/>
</dbReference>
<keyword evidence="21 26" id="KW-1015">Disulfide bond</keyword>
<evidence type="ECO:0000256" key="16">
    <source>
        <dbReference type="ARBA" id="ARBA00022889"/>
    </source>
</evidence>
<dbReference type="InterPro" id="IPR033991">
    <property type="entry name" value="Selectin_CTLD"/>
</dbReference>
<evidence type="ECO:0000313" key="35">
    <source>
        <dbReference type="Proteomes" id="UP000269221"/>
    </source>
</evidence>
<dbReference type="GO" id="GO:0006629">
    <property type="term" value="P:lipid metabolic process"/>
    <property type="evidence" value="ECO:0007669"/>
    <property type="project" value="InterPro"/>
</dbReference>
<dbReference type="PROSITE" id="PS00036">
    <property type="entry name" value="BZIP_BASIC"/>
    <property type="match status" value="1"/>
</dbReference>
<evidence type="ECO:0000256" key="21">
    <source>
        <dbReference type="ARBA" id="ARBA00023157"/>
    </source>
</evidence>
<dbReference type="SMART" id="SM00179">
    <property type="entry name" value="EGF_CA"/>
    <property type="match status" value="1"/>
</dbReference>
<dbReference type="GO" id="GO:0000981">
    <property type="term" value="F:DNA-binding transcription factor activity, RNA polymerase II-specific"/>
    <property type="evidence" value="ECO:0007669"/>
    <property type="project" value="TreeGrafter"/>
</dbReference>
<dbReference type="PROSITE" id="PS50217">
    <property type="entry name" value="BZIP"/>
    <property type="match status" value="1"/>
</dbReference>
<dbReference type="PROSITE" id="PS50026">
    <property type="entry name" value="EGF_3"/>
    <property type="match status" value="1"/>
</dbReference>
<evidence type="ECO:0000256" key="19">
    <source>
        <dbReference type="ARBA" id="ARBA00023125"/>
    </source>
</evidence>
<dbReference type="CDD" id="cd08586">
    <property type="entry name" value="PI-PLCc_BcPLC_like"/>
    <property type="match status" value="1"/>
</dbReference>
<evidence type="ECO:0000256" key="13">
    <source>
        <dbReference type="ARBA" id="ARBA00022737"/>
    </source>
</evidence>
<keyword evidence="16" id="KW-0130">Cell adhesion</keyword>
<dbReference type="PROSITE" id="PS00615">
    <property type="entry name" value="C_TYPE_LECTIN_1"/>
    <property type="match status" value="1"/>
</dbReference>
<keyword evidence="7 26" id="KW-0245">EGF-like domain</keyword>
<dbReference type="PROSITE" id="PS50007">
    <property type="entry name" value="PIPLC_X_DOMAIN"/>
    <property type="match status" value="1"/>
</dbReference>
<sequence>METWSRRSAAFDCVPQPAACCPDWMAELPDALPLSRLSIPGTHDSLSLFGGRRLRCQSWGLEAQLAAGIRFLDVRCKLSRGELRIYHLCTFQRASLRGVLRRTLRFLRAHPGEAVLMRIKEELPIFSRPGFAAQLHRCLLEEGQGCVWCREEVPMLGQVRGKIVVLEALAREVLGIPYEQLSISDAWNVLSLEGKWARVRRHLENAAGGDPATMFLTFCSGNGLFTCPEEVARFVNPRCCQHLRRRAGQPVRWGVVIMDFPGAGLLRLIVETPGSEKSFSGLESPVAGEVGVCGRMWAGSGAGMGGEEARGRQDLLHAQRKSEEHCPSRDSCHWLGTVQHGMVLWLEVGAWTYHYSDQGDYTWEQARNYCQTFFTDLVAIQNQQEIEYLNKSLPYHGRYYWIGIRKLGGIWTWVGTRKALTKEAENWAVGEPNNRRSNQDCVEIYIQRPQQSGKWNDEPCNRKKKALCYRASCQPSSCSQRGECVETIGSYRCECYPGFRGPECTEVVQCAKLEPKGVPMNCSHPYGEFSYNSTCEFRCHEGFEQRGAGMLQCLPSQEWSANIPTCRAITCPVLRAPERGELNCSHLHGDFTFGSTCAFSCQKGFALMGSESPIKCSALTTPKMGQAACSHPHGHFTFGSTCAFSCQKGFVLMGSESLLSAPEKGEMDCFHLHGNFTFGSTCAFSCQTGFVLKGPESPISCPVLSAPDQGEMHCSHLHGNFTFGSTCAFSCQTGFALVGLQSPIACPVLRAPDQGEMHCSHLHGNFTFGSSCAFSCQKGFMLMGTESRECTAMGTWTGDTPHCEAIACPVLRAPQQGELNCSHLHGDFTFGSTCAFSCQTGFALVGLQSHECTAMGTWTGDTPHCEAITCPVLRAPEKGELNCSHLHGDFTFGSMCAFSCQTGFALMGSDSRKCTATGTWTGDAPRCEAISCPVLVPPSRGQLSCSHVHGDFTYNSTCTFSCEEEFVRLGAEMLRCEAMGNWTRDPPVCAEDGAFLKQVLAYSSGSALAVAGLVLSGGLIALLAKRLSDREAVLGEELSELLGAAAPRDEPDENDLYNFHFDLDLMSWDSDLWNITGHAYAVVPGIGKNQIAEESFSPVGCSSSTEDDVDFSCSSQMSPISLYSKSCRSPASPEGDGGKKPAVSISSRSANNSARSLKRCGQTVSRPLIQPKPLLPAVPEAQANIGIPAKTIIIQTLPTLVPLPKNQPVVNIQPAPPKGPSVVLPQPAVVQLQASGVLPASQPVIAVTGGTPALQNHAVNALSPAAGNGSSSGKIPVTKPLLQSSSPAMGLDVNVLRRQQRMIKNRESAFQSRKKKKEYMLGLEARLEAALLENEKLKKENSTLKRQLDEVVLENQKLKVSSPKRRTLCVMVILAFIMLNYGPLSVFEKDPNGVDSTVSSNHRTRNLLEFSAGQESSTAQKIPEAIISKKSNRYDHSVSDNKALMIVSEEPLLYISPPPPPCRPLINRTESLRLTHELRGWVHRHEVERTRSRRLSNGQQQRARVPQSSLSDKADSQLVAMPYSDTSLSRSSGNELQVYYASPRSYQDFFEAIHRREDTFYVVSFRRDHLLLPATTHNKTRRPKMSIVLPAVNINENVINGQDYEVMMQIDCEVMDTRILHIKSSSVPPYLREQRRNHTDTFYSSSPSVPETPHALRAIVKSLQ</sequence>
<evidence type="ECO:0000256" key="10">
    <source>
        <dbReference type="ARBA" id="ARBA00022723"/>
    </source>
</evidence>
<keyword evidence="18" id="KW-0805">Transcription regulation</keyword>
<dbReference type="SMART" id="SM00032">
    <property type="entry name" value="CCP"/>
    <property type="match status" value="8"/>
</dbReference>
<dbReference type="Gene3D" id="3.10.100.10">
    <property type="entry name" value="Mannose-Binding Protein A, subunit A"/>
    <property type="match status" value="1"/>
</dbReference>
<dbReference type="InterPro" id="IPR004827">
    <property type="entry name" value="bZIP"/>
</dbReference>
<dbReference type="Proteomes" id="UP000269221">
    <property type="component" value="Unassembled WGS sequence"/>
</dbReference>
<keyword evidence="24" id="KW-0834">Unfolded protein response</keyword>
<keyword evidence="20" id="KW-0472">Membrane</keyword>
<name>A0A3M0KM80_HIRRU</name>
<evidence type="ECO:0000256" key="24">
    <source>
        <dbReference type="ARBA" id="ARBA00023230"/>
    </source>
</evidence>
<feature type="disulfide bond" evidence="27">
    <location>
        <begin position="539"/>
        <end position="566"/>
    </location>
</feature>
<keyword evidence="17" id="KW-1133">Transmembrane helix</keyword>
<dbReference type="GO" id="GO:0000978">
    <property type="term" value="F:RNA polymerase II cis-regulatory region sequence-specific DNA binding"/>
    <property type="evidence" value="ECO:0007669"/>
    <property type="project" value="TreeGrafter"/>
</dbReference>
<evidence type="ECO:0000259" key="32">
    <source>
        <dbReference type="PROSITE" id="PS50217"/>
    </source>
</evidence>
<evidence type="ECO:0000259" key="30">
    <source>
        <dbReference type="PROSITE" id="PS50026"/>
    </source>
</evidence>
<evidence type="ECO:0000256" key="22">
    <source>
        <dbReference type="ARBA" id="ARBA00023163"/>
    </source>
</evidence>
<feature type="domain" description="Sushi" evidence="33">
    <location>
        <begin position="806"/>
        <end position="867"/>
    </location>
</feature>
<dbReference type="PANTHER" id="PTHR46164">
    <property type="entry name" value="ATF6, ISOFORM C"/>
    <property type="match status" value="1"/>
</dbReference>
<organism evidence="34 35">
    <name type="scientific">Hirundo rustica rustica</name>
    <dbReference type="NCBI Taxonomy" id="333673"/>
    <lineage>
        <taxon>Eukaryota</taxon>
        <taxon>Metazoa</taxon>
        <taxon>Chordata</taxon>
        <taxon>Craniata</taxon>
        <taxon>Vertebrata</taxon>
        <taxon>Euteleostomi</taxon>
        <taxon>Archelosauria</taxon>
        <taxon>Archosauria</taxon>
        <taxon>Dinosauria</taxon>
        <taxon>Saurischia</taxon>
        <taxon>Theropoda</taxon>
        <taxon>Coelurosauria</taxon>
        <taxon>Aves</taxon>
        <taxon>Neognathae</taxon>
        <taxon>Neoaves</taxon>
        <taxon>Telluraves</taxon>
        <taxon>Australaves</taxon>
        <taxon>Passeriformes</taxon>
        <taxon>Sylvioidea</taxon>
        <taxon>Hirundinidae</taxon>
        <taxon>Hirundo</taxon>
    </lineage>
</organism>
<evidence type="ECO:0000256" key="17">
    <source>
        <dbReference type="ARBA" id="ARBA00022989"/>
    </source>
</evidence>
<evidence type="ECO:0000313" key="34">
    <source>
        <dbReference type="EMBL" id="RMC08327.1"/>
    </source>
</evidence>
<comment type="similarity">
    <text evidence="4">Belongs to the selectin/LECAM family.</text>
</comment>
<dbReference type="FunFam" id="3.10.100.10:FF:000007">
    <property type="entry name" value="L-selectin"/>
    <property type="match status" value="1"/>
</dbReference>
<dbReference type="InterPro" id="IPR051882">
    <property type="entry name" value="ATF_bZIP_TF"/>
</dbReference>
<dbReference type="Pfam" id="PF00059">
    <property type="entry name" value="Lectin_C"/>
    <property type="match status" value="1"/>
</dbReference>
<dbReference type="GO" id="GO:0005634">
    <property type="term" value="C:nucleus"/>
    <property type="evidence" value="ECO:0007669"/>
    <property type="project" value="UniProtKB-SubCell"/>
</dbReference>
<keyword evidence="6" id="KW-1003">Cell membrane</keyword>
<keyword evidence="13" id="KW-0677">Repeat</keyword>
<dbReference type="STRING" id="333673.A0A3M0KM80"/>
<feature type="disulfide bond" evidence="27">
    <location>
        <begin position="900"/>
        <end position="927"/>
    </location>
</feature>
<evidence type="ECO:0000256" key="4">
    <source>
        <dbReference type="ARBA" id="ARBA00007360"/>
    </source>
</evidence>
<evidence type="ECO:0000259" key="31">
    <source>
        <dbReference type="PROSITE" id="PS50041"/>
    </source>
</evidence>
<dbReference type="Gene3D" id="3.20.20.190">
    <property type="entry name" value="Phosphatidylinositol (PI) phosphodiesterase"/>
    <property type="match status" value="1"/>
</dbReference>
<feature type="domain" description="Sushi" evidence="33">
    <location>
        <begin position="508"/>
        <end position="568"/>
    </location>
</feature>
<evidence type="ECO:0000256" key="18">
    <source>
        <dbReference type="ARBA" id="ARBA00023015"/>
    </source>
</evidence>
<dbReference type="Gene3D" id="1.20.5.170">
    <property type="match status" value="1"/>
</dbReference>
<dbReference type="InterPro" id="IPR016187">
    <property type="entry name" value="CTDL_fold"/>
</dbReference>
<feature type="domain" description="BZIP" evidence="32">
    <location>
        <begin position="1295"/>
        <end position="1358"/>
    </location>
</feature>
<keyword evidence="15" id="KW-0106">Calcium</keyword>
<dbReference type="GO" id="GO:0008081">
    <property type="term" value="F:phosphoric diester hydrolase activity"/>
    <property type="evidence" value="ECO:0007669"/>
    <property type="project" value="InterPro"/>
</dbReference>
<dbReference type="PANTHER" id="PTHR46164:SF1">
    <property type="entry name" value="CYCLIC AMP-DEPENDENT TRANSCRIPTION FACTOR ATF-6 ALPHA"/>
    <property type="match status" value="1"/>
</dbReference>
<dbReference type="CDD" id="cd03592">
    <property type="entry name" value="CLECT_selectins_like"/>
    <property type="match status" value="1"/>
</dbReference>
<evidence type="ECO:0000256" key="14">
    <source>
        <dbReference type="ARBA" id="ARBA00022824"/>
    </source>
</evidence>
<dbReference type="CDD" id="cd00033">
    <property type="entry name" value="CCP"/>
    <property type="match status" value="8"/>
</dbReference>
<evidence type="ECO:0000256" key="28">
    <source>
        <dbReference type="SAM" id="Coils"/>
    </source>
</evidence>
<evidence type="ECO:0000256" key="1">
    <source>
        <dbReference type="ARBA" id="ARBA00004123"/>
    </source>
</evidence>
<keyword evidence="10" id="KW-0479">Metal-binding</keyword>
<dbReference type="InterPro" id="IPR001304">
    <property type="entry name" value="C-type_lectin-like"/>
</dbReference>
<feature type="disulfide bond" evidence="26">
    <location>
        <begin position="495"/>
        <end position="504"/>
    </location>
</feature>
<keyword evidence="12" id="KW-0430">Lectin</keyword>
<dbReference type="SMART" id="SM00181">
    <property type="entry name" value="EGF"/>
    <property type="match status" value="1"/>
</dbReference>
<dbReference type="InterPro" id="IPR000909">
    <property type="entry name" value="PLipase_C_PInositol-sp_X_dom"/>
</dbReference>
<comment type="caution">
    <text evidence="34">The sequence shown here is derived from an EMBL/GenBank/DDBJ whole genome shotgun (WGS) entry which is preliminary data.</text>
</comment>
<evidence type="ECO:0000256" key="2">
    <source>
        <dbReference type="ARBA" id="ARBA00004251"/>
    </source>
</evidence>
<keyword evidence="28" id="KW-0175">Coiled coil</keyword>
<dbReference type="CDD" id="cd00054">
    <property type="entry name" value="EGF_CA"/>
    <property type="match status" value="1"/>
</dbReference>
<evidence type="ECO:0000256" key="9">
    <source>
        <dbReference type="ARBA" id="ARBA00022692"/>
    </source>
</evidence>
<dbReference type="PRINTS" id="PR00343">
    <property type="entry name" value="SELECTIN"/>
</dbReference>
<evidence type="ECO:0000256" key="3">
    <source>
        <dbReference type="ARBA" id="ARBA00004389"/>
    </source>
</evidence>
<feature type="region of interest" description="Disordered" evidence="29">
    <location>
        <begin position="1489"/>
        <end position="1515"/>
    </location>
</feature>
<dbReference type="Pfam" id="PF00170">
    <property type="entry name" value="bZIP_1"/>
    <property type="match status" value="1"/>
</dbReference>
<keyword evidence="23" id="KW-0325">Glycoprotein</keyword>
<feature type="compositionally biased region" description="Polar residues" evidence="29">
    <location>
        <begin position="1495"/>
        <end position="1511"/>
    </location>
</feature>
<keyword evidence="25" id="KW-0539">Nucleus</keyword>
<dbReference type="GO" id="GO:0030246">
    <property type="term" value="F:carbohydrate binding"/>
    <property type="evidence" value="ECO:0007669"/>
    <property type="project" value="UniProtKB-KW"/>
</dbReference>
<dbReference type="InterPro" id="IPR018378">
    <property type="entry name" value="C-type_lectin_CS"/>
</dbReference>
<dbReference type="SMART" id="SM00148">
    <property type="entry name" value="PLCXc"/>
    <property type="match status" value="1"/>
</dbReference>
<proteinExistence type="inferred from homology"/>
<feature type="domain" description="Sushi" evidence="33">
    <location>
        <begin position="930"/>
        <end position="991"/>
    </location>
</feature>
<evidence type="ECO:0000256" key="23">
    <source>
        <dbReference type="ARBA" id="ARBA00023180"/>
    </source>
</evidence>
<comment type="similarity">
    <text evidence="5">Belongs to the bZIP family. ATF subfamily.</text>
</comment>
<dbReference type="SUPFAM" id="SSF57959">
    <property type="entry name" value="Leucine zipper domain"/>
    <property type="match status" value="1"/>
</dbReference>
<dbReference type="FunFam" id="2.10.70.10:FF:000001">
    <property type="entry name" value="Selectin P"/>
    <property type="match status" value="5"/>
</dbReference>
<dbReference type="SUPFAM" id="SSF57535">
    <property type="entry name" value="Complement control module/SCR domain"/>
    <property type="match status" value="8"/>
</dbReference>
<dbReference type="PROSITE" id="PS50923">
    <property type="entry name" value="SUSHI"/>
    <property type="match status" value="5"/>
</dbReference>
<dbReference type="InterPro" id="IPR000742">
    <property type="entry name" value="EGF"/>
</dbReference>
<keyword evidence="22" id="KW-0804">Transcription</keyword>
<keyword evidence="9" id="KW-0812">Transmembrane</keyword>
<evidence type="ECO:0000256" key="29">
    <source>
        <dbReference type="SAM" id="MobiDB-lite"/>
    </source>
</evidence>
<dbReference type="InterPro" id="IPR002396">
    <property type="entry name" value="Selectin_superfamily"/>
</dbReference>
<dbReference type="GO" id="GO:0005789">
    <property type="term" value="C:endoplasmic reticulum membrane"/>
    <property type="evidence" value="ECO:0007669"/>
    <property type="project" value="UniProtKB-SubCell"/>
</dbReference>
<dbReference type="PROSITE" id="PS01186">
    <property type="entry name" value="EGF_2"/>
    <property type="match status" value="1"/>
</dbReference>
<keyword evidence="35" id="KW-1185">Reference proteome</keyword>
<evidence type="ECO:0000256" key="26">
    <source>
        <dbReference type="PROSITE-ProRule" id="PRU00076"/>
    </source>
</evidence>
<feature type="domain" description="Sushi" evidence="33">
    <location>
        <begin position="868"/>
        <end position="929"/>
    </location>
</feature>
<dbReference type="FunFam" id="1.20.5.170:FF:000041">
    <property type="entry name" value="Cyclic AMP-dependent transcription factor ATF-6 beta"/>
    <property type="match status" value="1"/>
</dbReference>
<evidence type="ECO:0000256" key="7">
    <source>
        <dbReference type="ARBA" id="ARBA00022536"/>
    </source>
</evidence>
<feature type="disulfide bond" evidence="27">
    <location>
        <begin position="510"/>
        <end position="553"/>
    </location>
</feature>
<protein>
    <submittedName>
        <fullName evidence="34">Uncharacterized protein</fullName>
    </submittedName>
</protein>
<dbReference type="SMART" id="SM00034">
    <property type="entry name" value="CLECT"/>
    <property type="match status" value="1"/>
</dbReference>
<feature type="domain" description="Sushi" evidence="33">
    <location>
        <begin position="744"/>
        <end position="805"/>
    </location>
</feature>
<keyword evidence="19" id="KW-0238">DNA-binding</keyword>